<evidence type="ECO:0000256" key="3">
    <source>
        <dbReference type="ARBA" id="ARBA00022555"/>
    </source>
</evidence>
<keyword evidence="9" id="KW-0030">Aminoacyl-tRNA synthetase</keyword>
<accession>X0X707</accession>
<keyword evidence="5" id="KW-0547">Nucleotide-binding</keyword>
<dbReference type="GO" id="GO:0002161">
    <property type="term" value="F:aminoacyl-tRNA deacylase activity"/>
    <property type="evidence" value="ECO:0007669"/>
    <property type="project" value="TreeGrafter"/>
</dbReference>
<evidence type="ECO:0000256" key="7">
    <source>
        <dbReference type="ARBA" id="ARBA00022884"/>
    </source>
</evidence>
<dbReference type="GO" id="GO:0004813">
    <property type="term" value="F:alanine-tRNA ligase activity"/>
    <property type="evidence" value="ECO:0007669"/>
    <property type="project" value="UniProtKB-EC"/>
</dbReference>
<evidence type="ECO:0000256" key="8">
    <source>
        <dbReference type="ARBA" id="ARBA00022917"/>
    </source>
</evidence>
<evidence type="ECO:0000313" key="11">
    <source>
        <dbReference type="EMBL" id="GAG20771.1"/>
    </source>
</evidence>
<evidence type="ECO:0000256" key="2">
    <source>
        <dbReference type="ARBA" id="ARBA00013168"/>
    </source>
</evidence>
<evidence type="ECO:0000256" key="5">
    <source>
        <dbReference type="ARBA" id="ARBA00022741"/>
    </source>
</evidence>
<keyword evidence="8" id="KW-0648">Protein biosynthesis</keyword>
<keyword evidence="7" id="KW-0694">RNA-binding</keyword>
<dbReference type="InterPro" id="IPR002318">
    <property type="entry name" value="Ala-tRNA-lgiase_IIc"/>
</dbReference>
<dbReference type="Pfam" id="PF01411">
    <property type="entry name" value="tRNA-synt_2c"/>
    <property type="match status" value="1"/>
</dbReference>
<dbReference type="GO" id="GO:0005524">
    <property type="term" value="F:ATP binding"/>
    <property type="evidence" value="ECO:0007669"/>
    <property type="project" value="UniProtKB-KW"/>
</dbReference>
<dbReference type="InterPro" id="IPR018164">
    <property type="entry name" value="Ala-tRNA-synth_IIc_N"/>
</dbReference>
<dbReference type="EC" id="6.1.1.7" evidence="2"/>
<dbReference type="InterPro" id="IPR045864">
    <property type="entry name" value="aa-tRNA-synth_II/BPL/LPL"/>
</dbReference>
<evidence type="ECO:0000259" key="10">
    <source>
        <dbReference type="PROSITE" id="PS50860"/>
    </source>
</evidence>
<keyword evidence="6" id="KW-0067">ATP-binding</keyword>
<proteinExistence type="inferred from homology"/>
<dbReference type="AlphaFoldDB" id="X0X707"/>
<evidence type="ECO:0000256" key="4">
    <source>
        <dbReference type="ARBA" id="ARBA00022598"/>
    </source>
</evidence>
<dbReference type="InterPro" id="IPR018162">
    <property type="entry name" value="Ala-tRNA-ligase_IIc_anticod-bd"/>
</dbReference>
<dbReference type="SUPFAM" id="SSF101353">
    <property type="entry name" value="Putative anticodon-binding domain of alanyl-tRNA synthetase (AlaRS)"/>
    <property type="match status" value="1"/>
</dbReference>
<feature type="non-terminal residue" evidence="11">
    <location>
        <position position="1"/>
    </location>
</feature>
<dbReference type="InterPro" id="IPR050058">
    <property type="entry name" value="Ala-tRNA_ligase"/>
</dbReference>
<dbReference type="CDD" id="cd00673">
    <property type="entry name" value="AlaRS_core"/>
    <property type="match status" value="1"/>
</dbReference>
<keyword evidence="4" id="KW-0436">Ligase</keyword>
<keyword evidence="3" id="KW-0820">tRNA-binding</keyword>
<dbReference type="InterPro" id="IPR018165">
    <property type="entry name" value="Ala-tRNA-synth_IIc_core"/>
</dbReference>
<comment type="similarity">
    <text evidence="1">Belongs to the class-II aminoacyl-tRNA synthetase family.</text>
</comment>
<evidence type="ECO:0000256" key="9">
    <source>
        <dbReference type="ARBA" id="ARBA00023146"/>
    </source>
</evidence>
<dbReference type="Gene3D" id="3.30.930.10">
    <property type="entry name" value="Bira Bifunctional Protein, Domain 2"/>
    <property type="match status" value="1"/>
</dbReference>
<dbReference type="PANTHER" id="PTHR11777">
    <property type="entry name" value="ALANYL-TRNA SYNTHETASE"/>
    <property type="match status" value="1"/>
</dbReference>
<reference evidence="11" key="1">
    <citation type="journal article" date="2014" name="Front. Microbiol.">
        <title>High frequency of phylogenetically diverse reductive dehalogenase-homologous genes in deep subseafloor sedimentary metagenomes.</title>
        <authorList>
            <person name="Kawai M."/>
            <person name="Futagami T."/>
            <person name="Toyoda A."/>
            <person name="Takaki Y."/>
            <person name="Nishi S."/>
            <person name="Hori S."/>
            <person name="Arai W."/>
            <person name="Tsubouchi T."/>
            <person name="Morono Y."/>
            <person name="Uchiyama I."/>
            <person name="Ito T."/>
            <person name="Fujiyama A."/>
            <person name="Inagaki F."/>
            <person name="Takami H."/>
        </authorList>
    </citation>
    <scope>NUCLEOTIDE SEQUENCE</scope>
    <source>
        <strain evidence="11">Expedition CK06-06</strain>
    </source>
</reference>
<feature type="domain" description="Alanyl-transfer RNA synthetases family profile" evidence="10">
    <location>
        <begin position="1"/>
        <end position="257"/>
    </location>
</feature>
<dbReference type="PANTHER" id="PTHR11777:SF9">
    <property type="entry name" value="ALANINE--TRNA LIGASE, CYTOPLASMIC"/>
    <property type="match status" value="1"/>
</dbReference>
<dbReference type="PRINTS" id="PR00980">
    <property type="entry name" value="TRNASYNTHALA"/>
</dbReference>
<dbReference type="GO" id="GO:0005829">
    <property type="term" value="C:cytosol"/>
    <property type="evidence" value="ECO:0007669"/>
    <property type="project" value="TreeGrafter"/>
</dbReference>
<dbReference type="SUPFAM" id="SSF55681">
    <property type="entry name" value="Class II aaRS and biotin synthetases"/>
    <property type="match status" value="1"/>
</dbReference>
<gene>
    <name evidence="11" type="ORF">S01H1_56721</name>
</gene>
<evidence type="ECO:0000256" key="1">
    <source>
        <dbReference type="ARBA" id="ARBA00008226"/>
    </source>
</evidence>
<feature type="non-terminal residue" evidence="11">
    <location>
        <position position="257"/>
    </location>
</feature>
<dbReference type="EMBL" id="BARS01036950">
    <property type="protein sequence ID" value="GAG20771.1"/>
    <property type="molecule type" value="Genomic_DNA"/>
</dbReference>
<dbReference type="PROSITE" id="PS50860">
    <property type="entry name" value="AA_TRNA_LIGASE_II_ALA"/>
    <property type="match status" value="1"/>
</dbReference>
<organism evidence="11">
    <name type="scientific">marine sediment metagenome</name>
    <dbReference type="NCBI Taxonomy" id="412755"/>
    <lineage>
        <taxon>unclassified sequences</taxon>
        <taxon>metagenomes</taxon>
        <taxon>ecological metagenomes</taxon>
    </lineage>
</organism>
<protein>
    <recommendedName>
        <fullName evidence="2">alanine--tRNA ligase</fullName>
        <ecNumber evidence="2">6.1.1.7</ecNumber>
    </recommendedName>
</protein>
<name>X0X707_9ZZZZ</name>
<dbReference type="GO" id="GO:0000049">
    <property type="term" value="F:tRNA binding"/>
    <property type="evidence" value="ECO:0007669"/>
    <property type="project" value="UniProtKB-KW"/>
</dbReference>
<sequence length="257" mass="29172">CQKCVRTGDIQNVGVTAYHHTFFEMLGNFSFGDYFKREAITWAWEFLTDPKWLGLEADRLSATVYVDDDEAYDIWRNEIKLPADRVRRDNEDENFWPAGAPSNGPDGVCGPCSEIFYHPPGGHQEVEIWNLVFTQFNRVGSPPDNLRPLPKQNIDTGMGLERTAAVLQGVQSNFEIDILKPLCYAAADILDVKYEFNNPHGRPIRRVADHARAATFAIHEGVQPGSEKEAYVVRQLLRRALLEGYLLGTHEPFVHQL</sequence>
<dbReference type="GO" id="GO:0006419">
    <property type="term" value="P:alanyl-tRNA aminoacylation"/>
    <property type="evidence" value="ECO:0007669"/>
    <property type="project" value="InterPro"/>
</dbReference>
<evidence type="ECO:0000256" key="6">
    <source>
        <dbReference type="ARBA" id="ARBA00022840"/>
    </source>
</evidence>
<comment type="caution">
    <text evidence="11">The sequence shown here is derived from an EMBL/GenBank/DDBJ whole genome shotgun (WGS) entry which is preliminary data.</text>
</comment>